<evidence type="ECO:0000259" key="13">
    <source>
        <dbReference type="Pfam" id="PF00593"/>
    </source>
</evidence>
<comment type="similarity">
    <text evidence="10 11">Belongs to the TonB-dependent receptor family.</text>
</comment>
<dbReference type="InterPro" id="IPR039426">
    <property type="entry name" value="TonB-dep_rcpt-like"/>
</dbReference>
<dbReference type="GO" id="GO:0044718">
    <property type="term" value="P:siderophore transmembrane transport"/>
    <property type="evidence" value="ECO:0007669"/>
    <property type="project" value="TreeGrafter"/>
</dbReference>
<evidence type="ECO:0000256" key="12">
    <source>
        <dbReference type="SAM" id="SignalP"/>
    </source>
</evidence>
<keyword evidence="16" id="KW-1185">Reference proteome</keyword>
<feature type="domain" description="TonB-dependent receptor plug" evidence="14">
    <location>
        <begin position="46"/>
        <end position="152"/>
    </location>
</feature>
<dbReference type="InterPro" id="IPR036942">
    <property type="entry name" value="Beta-barrel_TonB_sf"/>
</dbReference>
<dbReference type="PANTHER" id="PTHR30069:SF29">
    <property type="entry name" value="HEMOGLOBIN AND HEMOGLOBIN-HAPTOGLOBIN-BINDING PROTEIN 1-RELATED"/>
    <property type="match status" value="1"/>
</dbReference>
<name>A0A0U4AYK4_9BACT</name>
<evidence type="ECO:0000256" key="5">
    <source>
        <dbReference type="ARBA" id="ARBA00022729"/>
    </source>
</evidence>
<evidence type="ECO:0000256" key="7">
    <source>
        <dbReference type="ARBA" id="ARBA00023136"/>
    </source>
</evidence>
<dbReference type="Pfam" id="PF07715">
    <property type="entry name" value="Plug"/>
    <property type="match status" value="1"/>
</dbReference>
<organism evidence="15 16">
    <name type="scientific">Hymenobacter sedentarius</name>
    <dbReference type="NCBI Taxonomy" id="1411621"/>
    <lineage>
        <taxon>Bacteria</taxon>
        <taxon>Pseudomonadati</taxon>
        <taxon>Bacteroidota</taxon>
        <taxon>Cytophagia</taxon>
        <taxon>Cytophagales</taxon>
        <taxon>Hymenobacteraceae</taxon>
        <taxon>Hymenobacter</taxon>
    </lineage>
</organism>
<protein>
    <recommendedName>
        <fullName evidence="17">TonB-dependent receptor</fullName>
    </recommendedName>
</protein>
<keyword evidence="7 10" id="KW-0472">Membrane</keyword>
<dbReference type="CDD" id="cd01347">
    <property type="entry name" value="ligand_gated_channel"/>
    <property type="match status" value="1"/>
</dbReference>
<dbReference type="InterPro" id="IPR012910">
    <property type="entry name" value="Plug_dom"/>
</dbReference>
<reference evidence="15 16" key="1">
    <citation type="submission" date="2015-12" db="EMBL/GenBank/DDBJ databases">
        <authorList>
            <person name="Shamseldin A."/>
            <person name="Moawad H."/>
            <person name="Abd El-Rahim W.M."/>
            <person name="Sadowsky M.J."/>
        </authorList>
    </citation>
    <scope>NUCLEOTIDE SEQUENCE [LARGE SCALE GENOMIC DNA]</scope>
    <source>
        <strain evidence="15 16">DG5B</strain>
    </source>
</reference>
<evidence type="ECO:0000256" key="3">
    <source>
        <dbReference type="ARBA" id="ARBA00022452"/>
    </source>
</evidence>
<keyword evidence="5 12" id="KW-0732">Signal</keyword>
<dbReference type="PROSITE" id="PS52016">
    <property type="entry name" value="TONB_DEPENDENT_REC_3"/>
    <property type="match status" value="1"/>
</dbReference>
<evidence type="ECO:0008006" key="17">
    <source>
        <dbReference type="Google" id="ProtNLM"/>
    </source>
</evidence>
<dbReference type="AlphaFoldDB" id="A0A0U4AYK4"/>
<dbReference type="Pfam" id="PF00593">
    <property type="entry name" value="TonB_dep_Rec_b-barrel"/>
    <property type="match status" value="1"/>
</dbReference>
<keyword evidence="8" id="KW-0675">Receptor</keyword>
<dbReference type="InterPro" id="IPR000531">
    <property type="entry name" value="Beta-barrel_TonB"/>
</dbReference>
<proteinExistence type="inferred from homology"/>
<evidence type="ECO:0000259" key="14">
    <source>
        <dbReference type="Pfam" id="PF07715"/>
    </source>
</evidence>
<dbReference type="GO" id="GO:0015344">
    <property type="term" value="F:siderophore uptake transmembrane transporter activity"/>
    <property type="evidence" value="ECO:0007669"/>
    <property type="project" value="TreeGrafter"/>
</dbReference>
<dbReference type="KEGG" id="hyg:AUC43_12485"/>
<sequence>MFRFSTLTPLFLAIPTLNALAQTPADSSRALREVTVYASRLSQPVNQTGHAVTVISGASVARYPVNSLDDLLRCLPALEVQSRGSFGAQADVSLRGSTFNQVLFLLDGMRLNDPLSGHFGAYMPITPAEIEQIEIIRGAGAALYGPDAVGGVINIVTKTFAATERRDEAELTSTTMRGEWNLWHTNTGGFLAKNKLRVGGGILLNTTDGQPRDYPSTLRSDASLKTYSVSAAYELAPKLSLAARGSFDRRNYSAQYFYTTNPADQARETTNRNWYQGQLRYQHNERSRTEAQVSASRSTDYYVFTPTSAASDHLTHYTNVLLSHQQQFSDKVRATLGGQADRRAVVSNDRGTHAQWHYAAFGVVAVTLTPSLALTGGLRLDHDQAYGTELVPQLNVSQQIGEVLTIRGAVGRAIRAPDFTERYTSNGRAGIVPNGFNVGNPALEAERTVNYELGADVRPLPGLTAKATYFVRKGNNQIDYVPDSGEHIYYVTGLTNLSGSRTYRFAQNLFEVTTQGLETELSWAHAFTPKTRFDGSVGYTNVRVTNNENIASQYLANIARQVISGTVSLTSHRVNGSLSGLWKQRNSAAVAAISRSQAAEYVVFNARLEVALLPKKLWLTGQVQNLFNEKYSDLLGAQMPTRWLMGGLRLALQR</sequence>
<keyword evidence="2 10" id="KW-0813">Transport</keyword>
<feature type="signal peptide" evidence="12">
    <location>
        <begin position="1"/>
        <end position="21"/>
    </location>
</feature>
<keyword evidence="9 10" id="KW-0998">Cell outer membrane</keyword>
<keyword evidence="6 11" id="KW-0798">TonB box</keyword>
<dbReference type="Proteomes" id="UP000059542">
    <property type="component" value="Chromosome"/>
</dbReference>
<evidence type="ECO:0000313" key="16">
    <source>
        <dbReference type="Proteomes" id="UP000059542"/>
    </source>
</evidence>
<dbReference type="GO" id="GO:0009279">
    <property type="term" value="C:cell outer membrane"/>
    <property type="evidence" value="ECO:0007669"/>
    <property type="project" value="UniProtKB-SubCell"/>
</dbReference>
<feature type="domain" description="TonB-dependent receptor-like beta-barrel" evidence="13">
    <location>
        <begin position="188"/>
        <end position="626"/>
    </location>
</feature>
<dbReference type="OrthoDB" id="9758472at2"/>
<evidence type="ECO:0000256" key="8">
    <source>
        <dbReference type="ARBA" id="ARBA00023170"/>
    </source>
</evidence>
<dbReference type="STRING" id="1411621.AUC43_12485"/>
<dbReference type="EMBL" id="CP013909">
    <property type="protein sequence ID" value="ALW85837.1"/>
    <property type="molecule type" value="Genomic_DNA"/>
</dbReference>
<evidence type="ECO:0000256" key="4">
    <source>
        <dbReference type="ARBA" id="ARBA00022692"/>
    </source>
</evidence>
<dbReference type="Gene3D" id="2.40.170.20">
    <property type="entry name" value="TonB-dependent receptor, beta-barrel domain"/>
    <property type="match status" value="1"/>
</dbReference>
<dbReference type="SUPFAM" id="SSF56935">
    <property type="entry name" value="Porins"/>
    <property type="match status" value="1"/>
</dbReference>
<dbReference type="Gene3D" id="2.170.130.10">
    <property type="entry name" value="TonB-dependent receptor, plug domain"/>
    <property type="match status" value="1"/>
</dbReference>
<comment type="subcellular location">
    <subcellularLocation>
        <location evidence="1 10">Cell outer membrane</location>
        <topology evidence="1 10">Multi-pass membrane protein</topology>
    </subcellularLocation>
</comment>
<keyword evidence="4 10" id="KW-0812">Transmembrane</keyword>
<evidence type="ECO:0000256" key="9">
    <source>
        <dbReference type="ARBA" id="ARBA00023237"/>
    </source>
</evidence>
<dbReference type="PANTHER" id="PTHR30069">
    <property type="entry name" value="TONB-DEPENDENT OUTER MEMBRANE RECEPTOR"/>
    <property type="match status" value="1"/>
</dbReference>
<evidence type="ECO:0000256" key="6">
    <source>
        <dbReference type="ARBA" id="ARBA00023077"/>
    </source>
</evidence>
<evidence type="ECO:0000256" key="11">
    <source>
        <dbReference type="RuleBase" id="RU003357"/>
    </source>
</evidence>
<dbReference type="InterPro" id="IPR037066">
    <property type="entry name" value="Plug_dom_sf"/>
</dbReference>
<evidence type="ECO:0000256" key="10">
    <source>
        <dbReference type="PROSITE-ProRule" id="PRU01360"/>
    </source>
</evidence>
<feature type="chain" id="PRO_5006847036" description="TonB-dependent receptor" evidence="12">
    <location>
        <begin position="22"/>
        <end position="654"/>
    </location>
</feature>
<evidence type="ECO:0000313" key="15">
    <source>
        <dbReference type="EMBL" id="ALW85837.1"/>
    </source>
</evidence>
<evidence type="ECO:0000256" key="1">
    <source>
        <dbReference type="ARBA" id="ARBA00004571"/>
    </source>
</evidence>
<accession>A0A0U4AYK4</accession>
<evidence type="ECO:0000256" key="2">
    <source>
        <dbReference type="ARBA" id="ARBA00022448"/>
    </source>
</evidence>
<dbReference type="RefSeq" id="WP_068193971.1">
    <property type="nucleotide sequence ID" value="NZ_CP013909.1"/>
</dbReference>
<gene>
    <name evidence="15" type="ORF">AUC43_12485</name>
</gene>
<keyword evidence="3 10" id="KW-1134">Transmembrane beta strand</keyword>